<evidence type="ECO:0000313" key="2">
    <source>
        <dbReference type="WBParaSite" id="ES5_v2.g14146.t1"/>
    </source>
</evidence>
<name>A0AC34FBF4_9BILA</name>
<proteinExistence type="predicted"/>
<protein>
    <submittedName>
        <fullName evidence="2">Uncharacterized protein</fullName>
    </submittedName>
</protein>
<dbReference type="Proteomes" id="UP000887579">
    <property type="component" value="Unplaced"/>
</dbReference>
<dbReference type="WBParaSite" id="ES5_v2.g14146.t1">
    <property type="protein sequence ID" value="ES5_v2.g14146.t1"/>
    <property type="gene ID" value="ES5_v2.g14146"/>
</dbReference>
<evidence type="ECO:0000313" key="1">
    <source>
        <dbReference type="Proteomes" id="UP000887579"/>
    </source>
</evidence>
<accession>A0AC34FBF4</accession>
<reference evidence="2" key="1">
    <citation type="submission" date="2022-11" db="UniProtKB">
        <authorList>
            <consortium name="WormBaseParasite"/>
        </authorList>
    </citation>
    <scope>IDENTIFICATION</scope>
</reference>
<sequence length="81" mass="8679">MWTAIRLRTFQSLRRGDSFGHWNLSGGGGRNLRRGGRYPTSSSSGGGGGIGRIGGGGNGACKNRIARMKRTASEKQRNLEK</sequence>
<organism evidence="1 2">
    <name type="scientific">Panagrolaimus sp. ES5</name>
    <dbReference type="NCBI Taxonomy" id="591445"/>
    <lineage>
        <taxon>Eukaryota</taxon>
        <taxon>Metazoa</taxon>
        <taxon>Ecdysozoa</taxon>
        <taxon>Nematoda</taxon>
        <taxon>Chromadorea</taxon>
        <taxon>Rhabditida</taxon>
        <taxon>Tylenchina</taxon>
        <taxon>Panagrolaimomorpha</taxon>
        <taxon>Panagrolaimoidea</taxon>
        <taxon>Panagrolaimidae</taxon>
        <taxon>Panagrolaimus</taxon>
    </lineage>
</organism>